<organism evidence="1 2">
    <name type="scientific">Peronospora matthiolae</name>
    <dbReference type="NCBI Taxonomy" id="2874970"/>
    <lineage>
        <taxon>Eukaryota</taxon>
        <taxon>Sar</taxon>
        <taxon>Stramenopiles</taxon>
        <taxon>Oomycota</taxon>
        <taxon>Peronosporomycetes</taxon>
        <taxon>Peronosporales</taxon>
        <taxon>Peronosporaceae</taxon>
        <taxon>Peronospora</taxon>
    </lineage>
</organism>
<accession>A0AAV1T5S4</accession>
<gene>
    <name evidence="1" type="ORF">PM001_LOCUS2994</name>
</gene>
<evidence type="ECO:0000313" key="1">
    <source>
        <dbReference type="EMBL" id="CAK7904870.1"/>
    </source>
</evidence>
<sequence length="89" mass="9752">MEMLKLPSVPTRSRAILQSSRPHTHSMSRAPPLCRQELDQWPAPQMALLQPYVNGPGGSSLAGSLAIVSALERLVALLHVWCCSLIQDH</sequence>
<dbReference type="AlphaFoldDB" id="A0AAV1T5S4"/>
<protein>
    <submittedName>
        <fullName evidence="1">Uncharacterized protein</fullName>
    </submittedName>
</protein>
<evidence type="ECO:0000313" key="2">
    <source>
        <dbReference type="Proteomes" id="UP001162060"/>
    </source>
</evidence>
<reference evidence="1" key="1">
    <citation type="submission" date="2024-01" db="EMBL/GenBank/DDBJ databases">
        <authorList>
            <person name="Webb A."/>
        </authorList>
    </citation>
    <scope>NUCLEOTIDE SEQUENCE</scope>
    <source>
        <strain evidence="1">Pm1</strain>
    </source>
</reference>
<name>A0AAV1T5S4_9STRA</name>
<dbReference type="EMBL" id="CAKLBY020000029">
    <property type="protein sequence ID" value="CAK7904870.1"/>
    <property type="molecule type" value="Genomic_DNA"/>
</dbReference>
<proteinExistence type="predicted"/>
<dbReference type="Proteomes" id="UP001162060">
    <property type="component" value="Unassembled WGS sequence"/>
</dbReference>
<comment type="caution">
    <text evidence="1">The sequence shown here is derived from an EMBL/GenBank/DDBJ whole genome shotgun (WGS) entry which is preliminary data.</text>
</comment>